<evidence type="ECO:0000256" key="12">
    <source>
        <dbReference type="ARBA" id="ARBA00023136"/>
    </source>
</evidence>
<dbReference type="InterPro" id="IPR017945">
    <property type="entry name" value="DHBP_synth_RibB-like_a/b_dom"/>
</dbReference>
<keyword evidence="7" id="KW-1003">Cell membrane</keyword>
<keyword evidence="18" id="KW-1185">Reference proteome</keyword>
<accession>A0AAN9GGD9</accession>
<dbReference type="PANTHER" id="PTHR17490">
    <property type="entry name" value="SUA5"/>
    <property type="match status" value="1"/>
</dbReference>
<evidence type="ECO:0000256" key="3">
    <source>
        <dbReference type="ARBA" id="ARBA00004496"/>
    </source>
</evidence>
<evidence type="ECO:0000256" key="7">
    <source>
        <dbReference type="ARBA" id="ARBA00022475"/>
    </source>
</evidence>
<name>A0AAN9GGD9_9CAEN</name>
<dbReference type="GO" id="GO:0003725">
    <property type="term" value="F:double-stranded RNA binding"/>
    <property type="evidence" value="ECO:0007669"/>
    <property type="project" value="InterPro"/>
</dbReference>
<evidence type="ECO:0000259" key="16">
    <source>
        <dbReference type="PROSITE" id="PS51163"/>
    </source>
</evidence>
<organism evidence="17 18">
    <name type="scientific">Littorina saxatilis</name>
    <dbReference type="NCBI Taxonomy" id="31220"/>
    <lineage>
        <taxon>Eukaryota</taxon>
        <taxon>Metazoa</taxon>
        <taxon>Spiralia</taxon>
        <taxon>Lophotrochozoa</taxon>
        <taxon>Mollusca</taxon>
        <taxon>Gastropoda</taxon>
        <taxon>Caenogastropoda</taxon>
        <taxon>Littorinimorpha</taxon>
        <taxon>Littorinoidea</taxon>
        <taxon>Littorinidae</taxon>
        <taxon>Littorina</taxon>
    </lineage>
</organism>
<proteinExistence type="inferred from homology"/>
<evidence type="ECO:0000256" key="11">
    <source>
        <dbReference type="ARBA" id="ARBA00023128"/>
    </source>
</evidence>
<dbReference type="Proteomes" id="UP001374579">
    <property type="component" value="Unassembled WGS sequence"/>
</dbReference>
<keyword evidence="9" id="KW-0808">Transferase</keyword>
<comment type="caution">
    <text evidence="17">The sequence shown here is derived from an EMBL/GenBank/DDBJ whole genome shotgun (WGS) entry which is preliminary data.</text>
</comment>
<sequence>MEKPRVVRVPDRCELQHPTAEEEKDLGVALETAVCSLKKGSVIAVPTDTIYGIAGLAQNNEAIQRIYNIKNRSCTKPIAISVGEIDDLYKWSKVVVSREVLEDLLPGPVTVVGERTKDLNPLLNPDHHLVGIRIPDHTFMRRLAQACDGPIALTSANRSSAQSTLTLDEFEYLWSQLDLLVDGGILSDTDKARLGSTVVDLSQQGQFRIIREGSAYKRTVDILKNLHQMEEILQPS</sequence>
<dbReference type="Pfam" id="PF01300">
    <property type="entry name" value="Sua5_yciO_yrdC"/>
    <property type="match status" value="1"/>
</dbReference>
<comment type="similarity">
    <text evidence="4">Belongs to the SUA5 family.</text>
</comment>
<keyword evidence="12" id="KW-0472">Membrane</keyword>
<dbReference type="Gene3D" id="3.90.870.10">
    <property type="entry name" value="DHBP synthase"/>
    <property type="match status" value="1"/>
</dbReference>
<dbReference type="AlphaFoldDB" id="A0AAN9GGD9"/>
<evidence type="ECO:0000256" key="6">
    <source>
        <dbReference type="ARBA" id="ARBA00015492"/>
    </source>
</evidence>
<protein>
    <recommendedName>
        <fullName evidence="6">Threonylcarbamoyl-AMP synthase</fullName>
        <ecNumber evidence="5">2.7.7.87</ecNumber>
    </recommendedName>
</protein>
<evidence type="ECO:0000256" key="5">
    <source>
        <dbReference type="ARBA" id="ARBA00012584"/>
    </source>
</evidence>
<keyword evidence="11" id="KW-0496">Mitochondrion</keyword>
<dbReference type="GO" id="GO:0005886">
    <property type="term" value="C:plasma membrane"/>
    <property type="evidence" value="ECO:0007669"/>
    <property type="project" value="UniProtKB-SubCell"/>
</dbReference>
<evidence type="ECO:0000256" key="15">
    <source>
        <dbReference type="ARBA" id="ARBA00063146"/>
    </source>
</evidence>
<dbReference type="GO" id="GO:0005739">
    <property type="term" value="C:mitochondrion"/>
    <property type="evidence" value="ECO:0007669"/>
    <property type="project" value="UniProtKB-SubCell"/>
</dbReference>
<evidence type="ECO:0000256" key="13">
    <source>
        <dbReference type="ARBA" id="ARBA00048366"/>
    </source>
</evidence>
<dbReference type="SUPFAM" id="SSF55821">
    <property type="entry name" value="YrdC/RibB"/>
    <property type="match status" value="1"/>
</dbReference>
<evidence type="ECO:0000256" key="14">
    <source>
        <dbReference type="ARBA" id="ARBA00058524"/>
    </source>
</evidence>
<comment type="subcellular location">
    <subcellularLocation>
        <location evidence="2">Cell membrane</location>
        <topology evidence="2">Peripheral membrane protein</topology>
    </subcellularLocation>
    <subcellularLocation>
        <location evidence="3">Cytoplasm</location>
    </subcellularLocation>
    <subcellularLocation>
        <location evidence="1">Mitochondrion</location>
    </subcellularLocation>
</comment>
<dbReference type="EMBL" id="JBAMIC010000004">
    <property type="protein sequence ID" value="KAK7107161.1"/>
    <property type="molecule type" value="Genomic_DNA"/>
</dbReference>
<evidence type="ECO:0000256" key="8">
    <source>
        <dbReference type="ARBA" id="ARBA00022490"/>
    </source>
</evidence>
<dbReference type="GO" id="GO:0000049">
    <property type="term" value="F:tRNA binding"/>
    <property type="evidence" value="ECO:0007669"/>
    <property type="project" value="TreeGrafter"/>
</dbReference>
<gene>
    <name evidence="17" type="ORF">V1264_015122</name>
</gene>
<keyword evidence="8" id="KW-0963">Cytoplasm</keyword>
<evidence type="ECO:0000256" key="2">
    <source>
        <dbReference type="ARBA" id="ARBA00004202"/>
    </source>
</evidence>
<keyword evidence="10" id="KW-0809">Transit peptide</keyword>
<comment type="subunit">
    <text evidence="15">Interacts with RSC1A1.</text>
</comment>
<comment type="catalytic activity">
    <reaction evidence="13">
        <text>L-threonine + hydrogencarbonate + ATP = L-threonylcarbamoyladenylate + diphosphate + H2O</text>
        <dbReference type="Rhea" id="RHEA:36407"/>
        <dbReference type="ChEBI" id="CHEBI:15377"/>
        <dbReference type="ChEBI" id="CHEBI:17544"/>
        <dbReference type="ChEBI" id="CHEBI:30616"/>
        <dbReference type="ChEBI" id="CHEBI:33019"/>
        <dbReference type="ChEBI" id="CHEBI:57926"/>
        <dbReference type="ChEBI" id="CHEBI:73682"/>
        <dbReference type="EC" id="2.7.7.87"/>
    </reaction>
</comment>
<dbReference type="PANTHER" id="PTHR17490:SF10">
    <property type="entry name" value="THREONYLCARBAMOYL-AMP SYNTHASE"/>
    <property type="match status" value="1"/>
</dbReference>
<dbReference type="FunFam" id="3.90.870.10:FF:000007">
    <property type="entry name" value="YrdC N6-threonylcarbamoyltransferase domain containing"/>
    <property type="match status" value="1"/>
</dbReference>
<dbReference type="EC" id="2.7.7.87" evidence="5"/>
<evidence type="ECO:0000256" key="10">
    <source>
        <dbReference type="ARBA" id="ARBA00022946"/>
    </source>
</evidence>
<dbReference type="InterPro" id="IPR006070">
    <property type="entry name" value="Sua5-like_dom"/>
</dbReference>
<evidence type="ECO:0000256" key="9">
    <source>
        <dbReference type="ARBA" id="ARBA00022679"/>
    </source>
</evidence>
<dbReference type="NCBIfam" id="TIGR00057">
    <property type="entry name" value="L-threonylcarbamoyladenylate synthase"/>
    <property type="match status" value="1"/>
</dbReference>
<evidence type="ECO:0000256" key="4">
    <source>
        <dbReference type="ARBA" id="ARBA00007663"/>
    </source>
</evidence>
<dbReference type="InterPro" id="IPR050156">
    <property type="entry name" value="TC-AMP_synthase_SUA5"/>
</dbReference>
<dbReference type="PROSITE" id="PS51163">
    <property type="entry name" value="YRDC"/>
    <property type="match status" value="1"/>
</dbReference>
<feature type="domain" description="YrdC-like" evidence="16">
    <location>
        <begin position="27"/>
        <end position="215"/>
    </location>
</feature>
<reference evidence="17 18" key="1">
    <citation type="submission" date="2024-02" db="EMBL/GenBank/DDBJ databases">
        <title>Chromosome-scale genome assembly of the rough periwinkle Littorina saxatilis.</title>
        <authorList>
            <person name="De Jode A."/>
            <person name="Faria R."/>
            <person name="Formenti G."/>
            <person name="Sims Y."/>
            <person name="Smith T.P."/>
            <person name="Tracey A."/>
            <person name="Wood J.M.D."/>
            <person name="Zagrodzka Z.B."/>
            <person name="Johannesson K."/>
            <person name="Butlin R.K."/>
            <person name="Leder E.H."/>
        </authorList>
    </citation>
    <scope>NUCLEOTIDE SEQUENCE [LARGE SCALE GENOMIC DNA]</scope>
    <source>
        <strain evidence="17">Snail1</strain>
        <tissue evidence="17">Muscle</tissue>
    </source>
</reference>
<comment type="function">
    <text evidence="14">Cytoplasmic and mitochondrial threonylcarbamoyl-AMP synthase required for the formation of a threonylcarbamoyl group on adenosine at position 37 (t(6)A37) in tRNAs that read codons beginning with adenine. Catalyzes the conversion of L-threonine, HCO(3)(-)/CO(2) and ATP to give threonylcarbamoyl-AMP (TC-AMP) as the acyladenylate intermediate, with the release of diphosphate. Participates in t(6)A37 formation in cytoplasmic and mitochondrial tRNAs. May regulate the activity of some transporters.</text>
</comment>
<evidence type="ECO:0000313" key="18">
    <source>
        <dbReference type="Proteomes" id="UP001374579"/>
    </source>
</evidence>
<evidence type="ECO:0000313" key="17">
    <source>
        <dbReference type="EMBL" id="KAK7107161.1"/>
    </source>
</evidence>
<evidence type="ECO:0000256" key="1">
    <source>
        <dbReference type="ARBA" id="ARBA00004173"/>
    </source>
</evidence>
<dbReference type="GO" id="GO:0006450">
    <property type="term" value="P:regulation of translational fidelity"/>
    <property type="evidence" value="ECO:0007669"/>
    <property type="project" value="TreeGrafter"/>
</dbReference>
<dbReference type="GO" id="GO:0061710">
    <property type="term" value="F:L-threonylcarbamoyladenylate synthase"/>
    <property type="evidence" value="ECO:0007669"/>
    <property type="project" value="UniProtKB-EC"/>
</dbReference>